<dbReference type="Gene3D" id="2.160.10.10">
    <property type="entry name" value="Hexapeptide repeat proteins"/>
    <property type="match status" value="1"/>
</dbReference>
<protein>
    <submittedName>
        <fullName evidence="5">Putative acetyltransferase</fullName>
        <ecNumber evidence="5">2.3.1.-</ecNumber>
    </submittedName>
</protein>
<dbReference type="PANTHER" id="PTHR23416">
    <property type="entry name" value="SIALIC ACID SYNTHASE-RELATED"/>
    <property type="match status" value="1"/>
</dbReference>
<evidence type="ECO:0000256" key="1">
    <source>
        <dbReference type="ARBA" id="ARBA00007274"/>
    </source>
</evidence>
<evidence type="ECO:0000313" key="5">
    <source>
        <dbReference type="EMBL" id="QOS23450.1"/>
    </source>
</evidence>
<evidence type="ECO:0000256" key="3">
    <source>
        <dbReference type="ARBA" id="ARBA00022737"/>
    </source>
</evidence>
<dbReference type="SUPFAM" id="SSF51161">
    <property type="entry name" value="Trimeric LpxA-like enzymes"/>
    <property type="match status" value="1"/>
</dbReference>
<dbReference type="PROSITE" id="PS00101">
    <property type="entry name" value="HEXAPEP_TRANSFERASES"/>
    <property type="match status" value="1"/>
</dbReference>
<dbReference type="InterPro" id="IPR001451">
    <property type="entry name" value="Hexapep"/>
</dbReference>
<keyword evidence="4 5" id="KW-0012">Acyltransferase</keyword>
<evidence type="ECO:0000256" key="2">
    <source>
        <dbReference type="ARBA" id="ARBA00022679"/>
    </source>
</evidence>
<dbReference type="EC" id="2.3.1.-" evidence="5"/>
<evidence type="ECO:0000256" key="4">
    <source>
        <dbReference type="ARBA" id="ARBA00023315"/>
    </source>
</evidence>
<keyword evidence="3" id="KW-0677">Repeat</keyword>
<dbReference type="InterPro" id="IPR051159">
    <property type="entry name" value="Hexapeptide_acetyltransf"/>
</dbReference>
<dbReference type="InterPro" id="IPR018357">
    <property type="entry name" value="Hexapep_transf_CS"/>
</dbReference>
<gene>
    <name evidence="5" type="ORF">VP371_00017</name>
</gene>
<dbReference type="Pfam" id="PF00132">
    <property type="entry name" value="Hexapep"/>
    <property type="match status" value="1"/>
</dbReference>
<organism evidence="5">
    <name type="scientific">Vibrio parahaemolyticus</name>
    <dbReference type="NCBI Taxonomy" id="670"/>
    <lineage>
        <taxon>Bacteria</taxon>
        <taxon>Pseudomonadati</taxon>
        <taxon>Pseudomonadota</taxon>
        <taxon>Gammaproteobacteria</taxon>
        <taxon>Vibrionales</taxon>
        <taxon>Vibrionaceae</taxon>
        <taxon>Vibrio</taxon>
    </lineage>
</organism>
<proteinExistence type="inferred from homology"/>
<name>A0A7M1W8V2_VIBPH</name>
<sequence>MSKFKQVYRFLLGYLKGWDYVAKISGVTLGENCRVYIRDFGTEPFLISIGNNVTITSGVRFLTHDGATSLIKNDEGSRYQLYGGIQVQDDVFIGVNSIIMPGVKIGRNTIIGAGSVVTRDIEGNGVYAGSPAKLVRTFDEYREKITRNCANNEELIDISCYQERVQRALDIQSSK</sequence>
<dbReference type="InterPro" id="IPR011004">
    <property type="entry name" value="Trimer_LpxA-like_sf"/>
</dbReference>
<dbReference type="PANTHER" id="PTHR23416:SF23">
    <property type="entry name" value="ACETYLTRANSFERASE C18B11.09C-RELATED"/>
    <property type="match status" value="1"/>
</dbReference>
<comment type="similarity">
    <text evidence="1">Belongs to the transferase hexapeptide repeat family.</text>
</comment>
<dbReference type="CDD" id="cd04647">
    <property type="entry name" value="LbH_MAT_like"/>
    <property type="match status" value="1"/>
</dbReference>
<dbReference type="EMBL" id="MT898242">
    <property type="protein sequence ID" value="QOS23450.1"/>
    <property type="molecule type" value="Genomic_DNA"/>
</dbReference>
<keyword evidence="2 5" id="KW-0808">Transferase</keyword>
<accession>A0A7M1W8V2</accession>
<dbReference type="GO" id="GO:0008374">
    <property type="term" value="F:O-acyltransferase activity"/>
    <property type="evidence" value="ECO:0007669"/>
    <property type="project" value="TreeGrafter"/>
</dbReference>
<dbReference type="AlphaFoldDB" id="A0A7M1W8V2"/>
<reference evidence="5" key="1">
    <citation type="submission" date="2020-08" db="EMBL/GenBank/DDBJ databases">
        <title>Genetic structure, function and evolution of capsule biosynthesis loci in Vibrio parahaemolyticus.</title>
        <authorList>
            <person name="Li L."/>
            <person name="Bian S."/>
        </authorList>
    </citation>
    <scope>NUCLEOTIDE SEQUENCE</scope>
    <source>
        <strain evidence="5">VP371</strain>
    </source>
</reference>